<evidence type="ECO:0000313" key="1">
    <source>
        <dbReference type="EMBL" id="KAI9157403.1"/>
    </source>
</evidence>
<protein>
    <submittedName>
        <fullName evidence="1">Uncharacterized protein</fullName>
    </submittedName>
</protein>
<accession>A0AAD5IB92</accession>
<evidence type="ECO:0000313" key="2">
    <source>
        <dbReference type="Proteomes" id="UP001064489"/>
    </source>
</evidence>
<sequence>MSEITYLNYVGAERFYQEVKRKRLDFICIDVGSKVSGLAITVVSQRSSLTISNTKILHSFFLATERGDNRFNSPTVSVSLFQNVS</sequence>
<keyword evidence="2" id="KW-1185">Reference proteome</keyword>
<name>A0AAD5IB92_ACENE</name>
<proteinExistence type="predicted"/>
<gene>
    <name evidence="1" type="ORF">LWI28_021962</name>
</gene>
<reference evidence="1" key="1">
    <citation type="journal article" date="2022" name="Plant J.">
        <title>Strategies of tolerance reflected in two North American maple genomes.</title>
        <authorList>
            <person name="McEvoy S.L."/>
            <person name="Sezen U.U."/>
            <person name="Trouern-Trend A."/>
            <person name="McMahon S.M."/>
            <person name="Schaberg P.G."/>
            <person name="Yang J."/>
            <person name="Wegrzyn J.L."/>
            <person name="Swenson N.G."/>
        </authorList>
    </citation>
    <scope>NUCLEOTIDE SEQUENCE</scope>
    <source>
        <strain evidence="1">91603</strain>
    </source>
</reference>
<organism evidence="1 2">
    <name type="scientific">Acer negundo</name>
    <name type="common">Box elder</name>
    <dbReference type="NCBI Taxonomy" id="4023"/>
    <lineage>
        <taxon>Eukaryota</taxon>
        <taxon>Viridiplantae</taxon>
        <taxon>Streptophyta</taxon>
        <taxon>Embryophyta</taxon>
        <taxon>Tracheophyta</taxon>
        <taxon>Spermatophyta</taxon>
        <taxon>Magnoliopsida</taxon>
        <taxon>eudicotyledons</taxon>
        <taxon>Gunneridae</taxon>
        <taxon>Pentapetalae</taxon>
        <taxon>rosids</taxon>
        <taxon>malvids</taxon>
        <taxon>Sapindales</taxon>
        <taxon>Sapindaceae</taxon>
        <taxon>Hippocastanoideae</taxon>
        <taxon>Acereae</taxon>
        <taxon>Acer</taxon>
    </lineage>
</organism>
<dbReference type="EMBL" id="JAJSOW010000107">
    <property type="protein sequence ID" value="KAI9157403.1"/>
    <property type="molecule type" value="Genomic_DNA"/>
</dbReference>
<dbReference type="AlphaFoldDB" id="A0AAD5IB92"/>
<dbReference type="Proteomes" id="UP001064489">
    <property type="component" value="Chromosome 12"/>
</dbReference>
<reference evidence="1" key="2">
    <citation type="submission" date="2023-02" db="EMBL/GenBank/DDBJ databases">
        <authorList>
            <person name="Swenson N.G."/>
            <person name="Wegrzyn J.L."/>
            <person name="Mcevoy S.L."/>
        </authorList>
    </citation>
    <scope>NUCLEOTIDE SEQUENCE</scope>
    <source>
        <strain evidence="1">91603</strain>
        <tissue evidence="1">Leaf</tissue>
    </source>
</reference>
<comment type="caution">
    <text evidence="1">The sequence shown here is derived from an EMBL/GenBank/DDBJ whole genome shotgun (WGS) entry which is preliminary data.</text>
</comment>